<sequence>MKFVESFVETARLLTIVEVGLLYYTLSLSMGGLSNCA</sequence>
<keyword evidence="2" id="KW-1185">Reference proteome</keyword>
<name>A0A975Y353_9NOST</name>
<organism evidence="1 2">
    <name type="scientific">Richelia sinica FACHB-800</name>
    <dbReference type="NCBI Taxonomy" id="1357546"/>
    <lineage>
        <taxon>Bacteria</taxon>
        <taxon>Bacillati</taxon>
        <taxon>Cyanobacteriota</taxon>
        <taxon>Cyanophyceae</taxon>
        <taxon>Nostocales</taxon>
        <taxon>Nostocaceae</taxon>
        <taxon>Richelia</taxon>
    </lineage>
</organism>
<dbReference type="EMBL" id="CP021056">
    <property type="protein sequence ID" value="QXE21779.1"/>
    <property type="molecule type" value="Genomic_DNA"/>
</dbReference>
<reference evidence="1" key="1">
    <citation type="submission" date="2017-04" db="EMBL/GenBank/DDBJ databases">
        <title>Genome deletions in a multicellular cyanobacterial endosymbiont for morphological adaptation in marine diatoms.</title>
        <authorList>
            <person name="Wang Y."/>
            <person name="Gao H."/>
            <person name="Li R."/>
            <person name="Xu X."/>
        </authorList>
    </citation>
    <scope>NUCLEOTIDE SEQUENCE</scope>
    <source>
        <strain evidence="1">FACHB 800</strain>
    </source>
</reference>
<proteinExistence type="predicted"/>
<gene>
    <name evidence="1" type="ORF">B6N60_00457</name>
</gene>
<dbReference type="KEGG" id="rsin:B6N60_00457"/>
<accession>A0A975Y353</accession>
<dbReference type="AlphaFoldDB" id="A0A975Y353"/>
<dbReference type="Proteomes" id="UP000683511">
    <property type="component" value="Chromosome"/>
</dbReference>
<evidence type="ECO:0000313" key="1">
    <source>
        <dbReference type="EMBL" id="QXE21779.1"/>
    </source>
</evidence>
<evidence type="ECO:0000313" key="2">
    <source>
        <dbReference type="Proteomes" id="UP000683511"/>
    </source>
</evidence>
<protein>
    <submittedName>
        <fullName evidence="1">Uncharacterized protein</fullName>
    </submittedName>
</protein>